<sequence length="954" mass="103954">MSSPKDNSAGAFALFAQWLDADADARITLLENIARQDASLHQRLLALIRADHDADRAAFLIDNAMLDVATTHAPLAEADVSGQRFGAWILERTIGTGGMGQVWLAHRADGQHAGVAAIKMLRMAIADTRANQRFAQEGRILAQLSHPHIAMLLDAGFSSDGQRYLVLEYVDGQRIDQWCDARRLDLHARIQLFLQVCAAVAHAHAHLIVHRDLKPSNILVLDDGNAKLLDFGIAKLLEVDNETAAGLTGETFAALTPGYAAPEQITGAAITIATDVYALGVILFVLLGGRNPHGSTRATPVQFARAVVDGEPKRLSDFDGVTDLAAVATARAISVDRLRSALRGDLEIIVANAMKKLPAQRYANVQAFADDLRRHLENRPIAARADSSWYRLRKFARRNWLPLVASAALMMVVIGSAVIIAAQARQTAREAQSTLAVKDFLFGLFIAVDPTIAKGRDISARELLDRGREHLDADAHGDPALKAELQSVLGRIYSQLGHYSEAADLQKHALDSVIASDDTSLRRVIAELDYGATLRSNGDFAAAKSLVEAAHTHLQALSKVPAEVQVRVMTSVAEVHLSQRDFATSKKYADAAVAITEHSAVSNYMLGQAHWTRANAEWGLHSSVAAEADYREALRLMTMSDGADSPLVGRLHGNIAMALRGQSRYAQALEESEKGLAIETKSLAPDHPSLLVNRGYLALTHFLLGHYRQAREIFEEVDALQRKVGGDDAPARAGTLANLGSDLIEIPDLAAAEKTFAESMRVFEKKYGRAFDGTQTALKGLASAHVLQGRLDIAKAELIEVQQNIDKQPSNGEVANYYWRGEVARAQHDFEAAVALDRQALQIALKNYGEIGRYPALAHHYLGLALRDAGKIDEAELELRAALSAFGYIEHAFHPWAATTRIELAQLLATRKEGLVESQRLITEAVTIREQFFGADDARSRAARSLLLRTPDQH</sequence>
<evidence type="ECO:0000259" key="7">
    <source>
        <dbReference type="PROSITE" id="PS50011"/>
    </source>
</evidence>
<name>A0A411HL69_9GAMM</name>
<dbReference type="SUPFAM" id="SSF56112">
    <property type="entry name" value="Protein kinase-like (PK-like)"/>
    <property type="match status" value="1"/>
</dbReference>
<reference evidence="8 9" key="1">
    <citation type="submission" date="2019-01" db="EMBL/GenBank/DDBJ databases">
        <title>Pseudolysobacter antarctica gen. nov., sp. nov., isolated from Fildes Peninsula, Antarctica.</title>
        <authorList>
            <person name="Wei Z."/>
            <person name="Peng F."/>
        </authorList>
    </citation>
    <scope>NUCLEOTIDE SEQUENCE [LARGE SCALE GENOMIC DNA]</scope>
    <source>
        <strain evidence="8 9">AQ6-296</strain>
    </source>
</reference>
<evidence type="ECO:0000256" key="2">
    <source>
        <dbReference type="ARBA" id="ARBA00022741"/>
    </source>
</evidence>
<protein>
    <submittedName>
        <fullName evidence="8">Tetratricopeptide repeat protein</fullName>
    </submittedName>
</protein>
<keyword evidence="6" id="KW-0812">Transmembrane</keyword>
<dbReference type="GO" id="GO:0005524">
    <property type="term" value="F:ATP binding"/>
    <property type="evidence" value="ECO:0007669"/>
    <property type="project" value="UniProtKB-UniRule"/>
</dbReference>
<dbReference type="InterPro" id="IPR017441">
    <property type="entry name" value="Protein_kinase_ATP_BS"/>
</dbReference>
<keyword evidence="3" id="KW-0418">Kinase</keyword>
<dbReference type="EMBL" id="CP035704">
    <property type="protein sequence ID" value="QBB71243.1"/>
    <property type="molecule type" value="Genomic_DNA"/>
</dbReference>
<dbReference type="Gene3D" id="1.10.510.10">
    <property type="entry name" value="Transferase(Phosphotransferase) domain 1"/>
    <property type="match status" value="1"/>
</dbReference>
<dbReference type="PROSITE" id="PS00108">
    <property type="entry name" value="PROTEIN_KINASE_ST"/>
    <property type="match status" value="1"/>
</dbReference>
<dbReference type="KEGG" id="xbc:ELE36_13245"/>
<dbReference type="InterPro" id="IPR019734">
    <property type="entry name" value="TPR_rpt"/>
</dbReference>
<dbReference type="Gene3D" id="3.30.200.20">
    <property type="entry name" value="Phosphorylase Kinase, domain 1"/>
    <property type="match status" value="1"/>
</dbReference>
<dbReference type="InterPro" id="IPR011990">
    <property type="entry name" value="TPR-like_helical_dom_sf"/>
</dbReference>
<feature type="transmembrane region" description="Helical" evidence="6">
    <location>
        <begin position="400"/>
        <end position="422"/>
    </location>
</feature>
<dbReference type="Pfam" id="PF00069">
    <property type="entry name" value="Pkinase"/>
    <property type="match status" value="1"/>
</dbReference>
<feature type="domain" description="Protein kinase" evidence="7">
    <location>
        <begin position="88"/>
        <end position="376"/>
    </location>
</feature>
<feature type="transmembrane region" description="Helical" evidence="6">
    <location>
        <begin position="265"/>
        <end position="287"/>
    </location>
</feature>
<feature type="binding site" evidence="5">
    <location>
        <position position="119"/>
    </location>
    <ligand>
        <name>ATP</name>
        <dbReference type="ChEBI" id="CHEBI:30616"/>
    </ligand>
</feature>
<accession>A0A411HL69</accession>
<evidence type="ECO:0000313" key="9">
    <source>
        <dbReference type="Proteomes" id="UP000291562"/>
    </source>
</evidence>
<dbReference type="Proteomes" id="UP000291562">
    <property type="component" value="Chromosome"/>
</dbReference>
<keyword evidence="4 5" id="KW-0067">ATP-binding</keyword>
<dbReference type="PANTHER" id="PTHR43289">
    <property type="entry name" value="MITOGEN-ACTIVATED PROTEIN KINASE KINASE KINASE 20-RELATED"/>
    <property type="match status" value="1"/>
</dbReference>
<evidence type="ECO:0000313" key="8">
    <source>
        <dbReference type="EMBL" id="QBB71243.1"/>
    </source>
</evidence>
<keyword evidence="6" id="KW-0472">Membrane</keyword>
<dbReference type="OrthoDB" id="9801841at2"/>
<proteinExistence type="predicted"/>
<dbReference type="RefSeq" id="WP_129834056.1">
    <property type="nucleotide sequence ID" value="NZ_CP035704.1"/>
</dbReference>
<keyword evidence="6" id="KW-1133">Transmembrane helix</keyword>
<keyword evidence="1" id="KW-0808">Transferase</keyword>
<dbReference type="CDD" id="cd14014">
    <property type="entry name" value="STKc_PknB_like"/>
    <property type="match status" value="1"/>
</dbReference>
<keyword evidence="9" id="KW-1185">Reference proteome</keyword>
<organism evidence="8 9">
    <name type="scientific">Pseudolysobacter antarcticus</name>
    <dbReference type="NCBI Taxonomy" id="2511995"/>
    <lineage>
        <taxon>Bacteria</taxon>
        <taxon>Pseudomonadati</taxon>
        <taxon>Pseudomonadota</taxon>
        <taxon>Gammaproteobacteria</taxon>
        <taxon>Lysobacterales</taxon>
        <taxon>Rhodanobacteraceae</taxon>
        <taxon>Pseudolysobacter</taxon>
    </lineage>
</organism>
<evidence type="ECO:0000256" key="5">
    <source>
        <dbReference type="PROSITE-ProRule" id="PRU10141"/>
    </source>
</evidence>
<evidence type="ECO:0000256" key="6">
    <source>
        <dbReference type="SAM" id="Phobius"/>
    </source>
</evidence>
<dbReference type="InterPro" id="IPR008271">
    <property type="entry name" value="Ser/Thr_kinase_AS"/>
</dbReference>
<dbReference type="AlphaFoldDB" id="A0A411HL69"/>
<evidence type="ECO:0000256" key="4">
    <source>
        <dbReference type="ARBA" id="ARBA00022840"/>
    </source>
</evidence>
<dbReference type="PANTHER" id="PTHR43289:SF34">
    <property type="entry name" value="SERINE_THREONINE-PROTEIN KINASE YBDM-RELATED"/>
    <property type="match status" value="1"/>
</dbReference>
<dbReference type="SMART" id="SM00028">
    <property type="entry name" value="TPR"/>
    <property type="match status" value="5"/>
</dbReference>
<gene>
    <name evidence="8" type="ORF">ELE36_13245</name>
</gene>
<evidence type="ECO:0000256" key="1">
    <source>
        <dbReference type="ARBA" id="ARBA00022679"/>
    </source>
</evidence>
<dbReference type="SMART" id="SM00220">
    <property type="entry name" value="S_TKc"/>
    <property type="match status" value="1"/>
</dbReference>
<dbReference type="Gene3D" id="1.25.40.10">
    <property type="entry name" value="Tetratricopeptide repeat domain"/>
    <property type="match status" value="3"/>
</dbReference>
<dbReference type="InterPro" id="IPR000719">
    <property type="entry name" value="Prot_kinase_dom"/>
</dbReference>
<evidence type="ECO:0000256" key="3">
    <source>
        <dbReference type="ARBA" id="ARBA00022777"/>
    </source>
</evidence>
<dbReference type="GO" id="GO:0004674">
    <property type="term" value="F:protein serine/threonine kinase activity"/>
    <property type="evidence" value="ECO:0007669"/>
    <property type="project" value="TreeGrafter"/>
</dbReference>
<dbReference type="PROSITE" id="PS50011">
    <property type="entry name" value="PROTEIN_KINASE_DOM"/>
    <property type="match status" value="1"/>
</dbReference>
<keyword evidence="2 5" id="KW-0547">Nucleotide-binding</keyword>
<dbReference type="Pfam" id="PF13424">
    <property type="entry name" value="TPR_12"/>
    <property type="match status" value="1"/>
</dbReference>
<dbReference type="PROSITE" id="PS00107">
    <property type="entry name" value="PROTEIN_KINASE_ATP"/>
    <property type="match status" value="1"/>
</dbReference>
<dbReference type="SUPFAM" id="SSF48452">
    <property type="entry name" value="TPR-like"/>
    <property type="match status" value="3"/>
</dbReference>
<dbReference type="InterPro" id="IPR011009">
    <property type="entry name" value="Kinase-like_dom_sf"/>
</dbReference>
<dbReference type="Pfam" id="PF13374">
    <property type="entry name" value="TPR_10"/>
    <property type="match status" value="1"/>
</dbReference>